<reference evidence="12" key="1">
    <citation type="submission" date="2021-02" db="EMBL/GenBank/DDBJ databases">
        <title>Genome sequence Cadophora malorum strain M34.</title>
        <authorList>
            <person name="Stefanovic E."/>
            <person name="Vu D."/>
            <person name="Scully C."/>
            <person name="Dijksterhuis J."/>
            <person name="Roader J."/>
            <person name="Houbraken J."/>
        </authorList>
    </citation>
    <scope>NUCLEOTIDE SEQUENCE</scope>
    <source>
        <strain evidence="12">M34</strain>
    </source>
</reference>
<dbReference type="SUPFAM" id="SSF103506">
    <property type="entry name" value="Mitochondrial carrier"/>
    <property type="match status" value="1"/>
</dbReference>
<dbReference type="Pfam" id="PF00153">
    <property type="entry name" value="Mito_carr"/>
    <property type="match status" value="3"/>
</dbReference>
<evidence type="ECO:0000256" key="9">
    <source>
        <dbReference type="ARBA" id="ARBA00023136"/>
    </source>
</evidence>
<dbReference type="InterPro" id="IPR050391">
    <property type="entry name" value="Mito_Metabolite_Transporter"/>
</dbReference>
<feature type="repeat" description="Solcar" evidence="10">
    <location>
        <begin position="171"/>
        <end position="258"/>
    </location>
</feature>
<evidence type="ECO:0000256" key="10">
    <source>
        <dbReference type="PROSITE-ProRule" id="PRU00282"/>
    </source>
</evidence>
<sequence>MAWRRVCFNGSLFQYVLNNFRYMCTHLNLGSTPSGQDQITFALRDGIRSLWSGLSASILRQTTYSTARFALYDILARQVQQRTGKKLTAGSTIVVLVRMCADGVKSPSQRYLYSNAVSGLIRIGREEGVGAFTKGLGPNIVRSILMNVSQIAVYTSAKRQLLANKFTPFSDGVPVHIAASLVAGTVATTVCAPADVLKSRMQSAASAEGKSPGLVRIVRESLRTEGPSFLMKGWTPAWLRLAPNTVLMFLFMEQLQRLVAAKTL</sequence>
<evidence type="ECO:0000256" key="8">
    <source>
        <dbReference type="ARBA" id="ARBA00023128"/>
    </source>
</evidence>
<evidence type="ECO:0000256" key="1">
    <source>
        <dbReference type="ARBA" id="ARBA00004448"/>
    </source>
</evidence>
<evidence type="ECO:0000256" key="7">
    <source>
        <dbReference type="ARBA" id="ARBA00022989"/>
    </source>
</evidence>
<dbReference type="AlphaFoldDB" id="A0A8H7T826"/>
<dbReference type="InterPro" id="IPR023395">
    <property type="entry name" value="MCP_dom_sf"/>
</dbReference>
<organism evidence="12 13">
    <name type="scientific">Cadophora malorum</name>
    <dbReference type="NCBI Taxonomy" id="108018"/>
    <lineage>
        <taxon>Eukaryota</taxon>
        <taxon>Fungi</taxon>
        <taxon>Dikarya</taxon>
        <taxon>Ascomycota</taxon>
        <taxon>Pezizomycotina</taxon>
        <taxon>Leotiomycetes</taxon>
        <taxon>Helotiales</taxon>
        <taxon>Ploettnerulaceae</taxon>
        <taxon>Cadophora</taxon>
    </lineage>
</organism>
<keyword evidence="5" id="KW-0677">Repeat</keyword>
<name>A0A8H7T826_9HELO</name>
<keyword evidence="6" id="KW-0999">Mitochondrion inner membrane</keyword>
<dbReference type="Gene3D" id="1.50.40.10">
    <property type="entry name" value="Mitochondrial carrier domain"/>
    <property type="match status" value="1"/>
</dbReference>
<evidence type="ECO:0000256" key="11">
    <source>
        <dbReference type="RuleBase" id="RU000488"/>
    </source>
</evidence>
<evidence type="ECO:0000313" key="13">
    <source>
        <dbReference type="Proteomes" id="UP000664132"/>
    </source>
</evidence>
<comment type="caution">
    <text evidence="12">The sequence shown here is derived from an EMBL/GenBank/DDBJ whole genome shotgun (WGS) entry which is preliminary data.</text>
</comment>
<proteinExistence type="inferred from homology"/>
<keyword evidence="13" id="KW-1185">Reference proteome</keyword>
<comment type="subcellular location">
    <subcellularLocation>
        <location evidence="1">Mitochondrion inner membrane</location>
        <topology evidence="1">Multi-pass membrane protein</topology>
    </subcellularLocation>
</comment>
<dbReference type="InterPro" id="IPR002067">
    <property type="entry name" value="MCP"/>
</dbReference>
<keyword evidence="4 10" id="KW-0812">Transmembrane</keyword>
<evidence type="ECO:0008006" key="14">
    <source>
        <dbReference type="Google" id="ProtNLM"/>
    </source>
</evidence>
<keyword evidence="7" id="KW-1133">Transmembrane helix</keyword>
<evidence type="ECO:0000256" key="3">
    <source>
        <dbReference type="ARBA" id="ARBA00022448"/>
    </source>
</evidence>
<dbReference type="GO" id="GO:0005743">
    <property type="term" value="C:mitochondrial inner membrane"/>
    <property type="evidence" value="ECO:0007669"/>
    <property type="project" value="UniProtKB-SubCell"/>
</dbReference>
<gene>
    <name evidence="12" type="ORF">IFR04_012837</name>
</gene>
<dbReference type="PANTHER" id="PTHR45618">
    <property type="entry name" value="MITOCHONDRIAL DICARBOXYLATE CARRIER-RELATED"/>
    <property type="match status" value="1"/>
</dbReference>
<dbReference type="GO" id="GO:0055085">
    <property type="term" value="P:transmembrane transport"/>
    <property type="evidence" value="ECO:0007669"/>
    <property type="project" value="InterPro"/>
</dbReference>
<comment type="similarity">
    <text evidence="2 11">Belongs to the mitochondrial carrier (TC 2.A.29) family.</text>
</comment>
<keyword evidence="3 11" id="KW-0813">Transport</keyword>
<dbReference type="PRINTS" id="PR00784">
    <property type="entry name" value="MTUNCOUPLING"/>
</dbReference>
<protein>
    <recommendedName>
        <fullName evidence="14">Mitochondrial carrier</fullName>
    </recommendedName>
</protein>
<evidence type="ECO:0000256" key="5">
    <source>
        <dbReference type="ARBA" id="ARBA00022737"/>
    </source>
</evidence>
<evidence type="ECO:0000256" key="6">
    <source>
        <dbReference type="ARBA" id="ARBA00022792"/>
    </source>
</evidence>
<dbReference type="EMBL" id="JAFJYH010000285">
    <property type="protein sequence ID" value="KAG4414021.1"/>
    <property type="molecule type" value="Genomic_DNA"/>
</dbReference>
<evidence type="ECO:0000256" key="4">
    <source>
        <dbReference type="ARBA" id="ARBA00022692"/>
    </source>
</evidence>
<dbReference type="PROSITE" id="PS50920">
    <property type="entry name" value="SOLCAR"/>
    <property type="match status" value="2"/>
</dbReference>
<evidence type="ECO:0000256" key="2">
    <source>
        <dbReference type="ARBA" id="ARBA00006375"/>
    </source>
</evidence>
<evidence type="ECO:0000313" key="12">
    <source>
        <dbReference type="EMBL" id="KAG4414021.1"/>
    </source>
</evidence>
<keyword evidence="8" id="KW-0496">Mitochondrion</keyword>
<dbReference type="Proteomes" id="UP000664132">
    <property type="component" value="Unassembled WGS sequence"/>
</dbReference>
<dbReference type="InterPro" id="IPR018108">
    <property type="entry name" value="MCP_transmembrane"/>
</dbReference>
<dbReference type="OrthoDB" id="448427at2759"/>
<accession>A0A8H7T826</accession>
<keyword evidence="9 10" id="KW-0472">Membrane</keyword>
<feature type="repeat" description="Solcar" evidence="10">
    <location>
        <begin position="68"/>
        <end position="160"/>
    </location>
</feature>